<evidence type="ECO:0000256" key="1">
    <source>
        <dbReference type="SAM" id="MobiDB-lite"/>
    </source>
</evidence>
<reference evidence="3" key="1">
    <citation type="submission" date="2021-01" db="EMBL/GenBank/DDBJ databases">
        <authorList>
            <person name="Corre E."/>
            <person name="Pelletier E."/>
            <person name="Niang G."/>
            <person name="Scheremetjew M."/>
            <person name="Finn R."/>
            <person name="Kale V."/>
            <person name="Holt S."/>
            <person name="Cochrane G."/>
            <person name="Meng A."/>
            <person name="Brown T."/>
            <person name="Cohen L."/>
        </authorList>
    </citation>
    <scope>NUCLEOTIDE SEQUENCE</scope>
    <source>
        <strain evidence="3">GSO104</strain>
    </source>
</reference>
<dbReference type="AlphaFoldDB" id="A0A7S4R5Y4"/>
<name>A0A7S4R5Y4_9STRA</name>
<feature type="transmembrane region" description="Helical" evidence="2">
    <location>
        <begin position="130"/>
        <end position="152"/>
    </location>
</feature>
<organism evidence="3">
    <name type="scientific">Ditylum brightwellii</name>
    <dbReference type="NCBI Taxonomy" id="49249"/>
    <lineage>
        <taxon>Eukaryota</taxon>
        <taxon>Sar</taxon>
        <taxon>Stramenopiles</taxon>
        <taxon>Ochrophyta</taxon>
        <taxon>Bacillariophyta</taxon>
        <taxon>Mediophyceae</taxon>
        <taxon>Lithodesmiophycidae</taxon>
        <taxon>Lithodesmiales</taxon>
        <taxon>Lithodesmiaceae</taxon>
        <taxon>Ditylum</taxon>
    </lineage>
</organism>
<keyword evidence="2" id="KW-1133">Transmembrane helix</keyword>
<proteinExistence type="predicted"/>
<gene>
    <name evidence="3" type="ORF">DBRI00130_LOCUS13479</name>
</gene>
<keyword evidence="2" id="KW-0472">Membrane</keyword>
<feature type="compositionally biased region" description="Pro residues" evidence="1">
    <location>
        <begin position="106"/>
        <end position="115"/>
    </location>
</feature>
<feature type="transmembrane region" description="Helical" evidence="2">
    <location>
        <begin position="209"/>
        <end position="229"/>
    </location>
</feature>
<protein>
    <submittedName>
        <fullName evidence="3">Uncharacterized protein</fullName>
    </submittedName>
</protein>
<accession>A0A7S4R5Y4</accession>
<sequence>MKRMTNIISLHPIILFTSVPKETNAFLGGYNNDNVLTNRCVSSNMPTTKDPFHIMTLSKRANSFDQCQSNQIKTKGDTAPENIRMFSFALYASNKNNDPEKQKQKTPPPPPPPPNAFSYMEEPRLVAVDLLAFLIVCELIGLTDILISSGFWKQGGFLQPVTISSFSNMELLIKRDSLMSICWILSSIYNRGYSYSAISSDVSVLKSSFTIFTDYCSLLILSALGMAVLGGGGVPVDVFELAREAWFTILVLGGFRYAYSYSQRW</sequence>
<dbReference type="EMBL" id="HBNS01016857">
    <property type="protein sequence ID" value="CAE4604488.1"/>
    <property type="molecule type" value="Transcribed_RNA"/>
</dbReference>
<keyword evidence="2" id="KW-0812">Transmembrane</keyword>
<evidence type="ECO:0000256" key="2">
    <source>
        <dbReference type="SAM" id="Phobius"/>
    </source>
</evidence>
<feature type="region of interest" description="Disordered" evidence="1">
    <location>
        <begin position="97"/>
        <end position="118"/>
    </location>
</feature>
<evidence type="ECO:0000313" key="3">
    <source>
        <dbReference type="EMBL" id="CAE4604488.1"/>
    </source>
</evidence>